<dbReference type="SUPFAM" id="SSF51197">
    <property type="entry name" value="Clavaminate synthase-like"/>
    <property type="match status" value="1"/>
</dbReference>
<dbReference type="Proteomes" id="UP001367508">
    <property type="component" value="Unassembled WGS sequence"/>
</dbReference>
<dbReference type="PANTHER" id="PTHR10209">
    <property type="entry name" value="OXIDOREDUCTASE, 2OG-FE II OXYGENASE FAMILY PROTEIN"/>
    <property type="match status" value="1"/>
</dbReference>
<dbReference type="Gene3D" id="2.60.120.330">
    <property type="entry name" value="B-lactam Antibiotic, Isopenicillin N Synthase, Chain"/>
    <property type="match status" value="1"/>
</dbReference>
<gene>
    <name evidence="7" type="ORF">VNO77_19632</name>
</gene>
<organism evidence="7 8">
    <name type="scientific">Canavalia gladiata</name>
    <name type="common">Sword bean</name>
    <name type="synonym">Dolichos gladiatus</name>
    <dbReference type="NCBI Taxonomy" id="3824"/>
    <lineage>
        <taxon>Eukaryota</taxon>
        <taxon>Viridiplantae</taxon>
        <taxon>Streptophyta</taxon>
        <taxon>Embryophyta</taxon>
        <taxon>Tracheophyta</taxon>
        <taxon>Spermatophyta</taxon>
        <taxon>Magnoliopsida</taxon>
        <taxon>eudicotyledons</taxon>
        <taxon>Gunneridae</taxon>
        <taxon>Pentapetalae</taxon>
        <taxon>rosids</taxon>
        <taxon>fabids</taxon>
        <taxon>Fabales</taxon>
        <taxon>Fabaceae</taxon>
        <taxon>Papilionoideae</taxon>
        <taxon>50 kb inversion clade</taxon>
        <taxon>NPAAA clade</taxon>
        <taxon>indigoferoid/millettioid clade</taxon>
        <taxon>Phaseoleae</taxon>
        <taxon>Canavalia</taxon>
    </lineage>
</organism>
<dbReference type="PRINTS" id="PR00682">
    <property type="entry name" value="IPNSYNTHASE"/>
</dbReference>
<dbReference type="GO" id="GO:0046872">
    <property type="term" value="F:metal ion binding"/>
    <property type="evidence" value="ECO:0007669"/>
    <property type="project" value="UniProtKB-KW"/>
</dbReference>
<comment type="caution">
    <text evidence="7">The sequence shown here is derived from an EMBL/GenBank/DDBJ whole genome shotgun (WGS) entry which is preliminary data.</text>
</comment>
<accession>A0AAN9LNR7</accession>
<evidence type="ECO:0000313" key="8">
    <source>
        <dbReference type="Proteomes" id="UP001367508"/>
    </source>
</evidence>
<dbReference type="EMBL" id="JAYMYQ010000004">
    <property type="protein sequence ID" value="KAK7338996.1"/>
    <property type="molecule type" value="Genomic_DNA"/>
</dbReference>
<dbReference type="AlphaFoldDB" id="A0AAN9LNR7"/>
<dbReference type="Pfam" id="PF03171">
    <property type="entry name" value="2OG-FeII_Oxy"/>
    <property type="match status" value="1"/>
</dbReference>
<keyword evidence="4 5" id="KW-0408">Iron</keyword>
<evidence type="ECO:0000313" key="7">
    <source>
        <dbReference type="EMBL" id="KAK7338996.1"/>
    </source>
</evidence>
<dbReference type="InterPro" id="IPR027443">
    <property type="entry name" value="IPNS-like_sf"/>
</dbReference>
<proteinExistence type="inferred from homology"/>
<dbReference type="InterPro" id="IPR005123">
    <property type="entry name" value="Oxoglu/Fe-dep_dioxygenase_dom"/>
</dbReference>
<keyword evidence="2 5" id="KW-0479">Metal-binding</keyword>
<evidence type="ECO:0000256" key="2">
    <source>
        <dbReference type="ARBA" id="ARBA00022723"/>
    </source>
</evidence>
<name>A0AAN9LNR7_CANGL</name>
<dbReference type="GO" id="GO:0051213">
    <property type="term" value="F:dioxygenase activity"/>
    <property type="evidence" value="ECO:0007669"/>
    <property type="project" value="UniProtKB-ARBA"/>
</dbReference>
<keyword evidence="3 5" id="KW-0560">Oxidoreductase</keyword>
<evidence type="ECO:0000256" key="1">
    <source>
        <dbReference type="ARBA" id="ARBA00008056"/>
    </source>
</evidence>
<evidence type="ECO:0000256" key="5">
    <source>
        <dbReference type="RuleBase" id="RU003682"/>
    </source>
</evidence>
<evidence type="ECO:0000256" key="3">
    <source>
        <dbReference type="ARBA" id="ARBA00023002"/>
    </source>
</evidence>
<protein>
    <recommendedName>
        <fullName evidence="6">Fe2OG dioxygenase domain-containing protein</fullName>
    </recommendedName>
</protein>
<evidence type="ECO:0000259" key="6">
    <source>
        <dbReference type="PROSITE" id="PS51471"/>
    </source>
</evidence>
<keyword evidence="8" id="KW-1185">Reference proteome</keyword>
<feature type="domain" description="Fe2OG dioxygenase" evidence="6">
    <location>
        <begin position="79"/>
        <end position="181"/>
    </location>
</feature>
<evidence type="ECO:0000256" key="4">
    <source>
        <dbReference type="ARBA" id="ARBA00023004"/>
    </source>
</evidence>
<reference evidence="7 8" key="1">
    <citation type="submission" date="2024-01" db="EMBL/GenBank/DDBJ databases">
        <title>The genomes of 5 underutilized Papilionoideae crops provide insights into root nodulation and disease resistanc.</title>
        <authorList>
            <person name="Jiang F."/>
        </authorList>
    </citation>
    <scope>NUCLEOTIDE SEQUENCE [LARGE SCALE GENOMIC DNA]</scope>
    <source>
        <strain evidence="7">LVBAO_FW01</strain>
        <tissue evidence="7">Leaves</tissue>
    </source>
</reference>
<dbReference type="PROSITE" id="PS51471">
    <property type="entry name" value="FE2OG_OXY"/>
    <property type="match status" value="1"/>
</dbReference>
<sequence length="236" mass="26170">MDIKGTKQKEEGTVSSYDREAEIKAFDDSKTGVKEELPEVFRDIIIDYSKKIIALGCTIFELLSEALGLDPSYLKDLDCAQGLFIQGHYYPPCPEPDLTMGTSKHTDASLMTILLQDQVGGLQVLCDNQWFNIPPVYGALVVNVGDLLQLITNDIFVSVYHRVLSSHKGPRVSVASFFVNSNDPNTKVASKVYGPIKELLSEENPPLYRDITVADFMAHHFAKGLDGNSALQPFRL</sequence>
<dbReference type="InterPro" id="IPR044861">
    <property type="entry name" value="IPNS-like_FE2OG_OXY"/>
</dbReference>
<comment type="similarity">
    <text evidence="1 5">Belongs to the iron/ascorbate-dependent oxidoreductase family.</text>
</comment>
<dbReference type="PANTHER" id="PTHR10209:SF797">
    <property type="entry name" value="OXIDASE, PUTATIVE-RELATED"/>
    <property type="match status" value="1"/>
</dbReference>
<dbReference type="FunFam" id="2.60.120.330:FF:000080">
    <property type="entry name" value="Uncharacterized protein"/>
    <property type="match status" value="1"/>
</dbReference>